<keyword evidence="5" id="KW-0411">Iron-sulfur</keyword>
<dbReference type="SMART" id="SM00729">
    <property type="entry name" value="Elp3"/>
    <property type="match status" value="1"/>
</dbReference>
<dbReference type="InterPro" id="IPR006158">
    <property type="entry name" value="Cobalamin-bd"/>
</dbReference>
<proteinExistence type="predicted"/>
<dbReference type="NCBIfam" id="TIGR03975">
    <property type="entry name" value="rSAM_ocin_1"/>
    <property type="match status" value="1"/>
</dbReference>
<gene>
    <name evidence="8" type="ORF">G4177_26650</name>
</gene>
<evidence type="ECO:0000256" key="5">
    <source>
        <dbReference type="ARBA" id="ARBA00023014"/>
    </source>
</evidence>
<dbReference type="PROSITE" id="PS51332">
    <property type="entry name" value="B12_BINDING"/>
    <property type="match status" value="1"/>
</dbReference>
<dbReference type="InterPro" id="IPR058240">
    <property type="entry name" value="rSAM_sf"/>
</dbReference>
<evidence type="ECO:0000259" key="7">
    <source>
        <dbReference type="PROSITE" id="PS51332"/>
    </source>
</evidence>
<dbReference type="PANTHER" id="PTHR43409">
    <property type="entry name" value="ANAEROBIC MAGNESIUM-PROTOPORPHYRIN IX MONOMETHYL ESTER CYCLASE-RELATED"/>
    <property type="match status" value="1"/>
</dbReference>
<dbReference type="InterPro" id="IPR006638">
    <property type="entry name" value="Elp3/MiaA/NifB-like_rSAM"/>
</dbReference>
<keyword evidence="3" id="KW-0479">Metal-binding</keyword>
<dbReference type="PANTHER" id="PTHR43409:SF7">
    <property type="entry name" value="BLL1977 PROTEIN"/>
    <property type="match status" value="1"/>
</dbReference>
<dbReference type="SFLD" id="SFLDF00324">
    <property type="entry name" value="bacteriocin_maturation"/>
    <property type="match status" value="1"/>
</dbReference>
<dbReference type="SFLD" id="SFLDS00029">
    <property type="entry name" value="Radical_SAM"/>
    <property type="match status" value="1"/>
</dbReference>
<organism evidence="8 9">
    <name type="scientific">Corallococcus soli</name>
    <dbReference type="NCBI Taxonomy" id="2710757"/>
    <lineage>
        <taxon>Bacteria</taxon>
        <taxon>Pseudomonadati</taxon>
        <taxon>Myxococcota</taxon>
        <taxon>Myxococcia</taxon>
        <taxon>Myxococcales</taxon>
        <taxon>Cystobacterineae</taxon>
        <taxon>Myxococcaceae</taxon>
        <taxon>Corallococcus</taxon>
    </lineage>
</organism>
<dbReference type="SFLD" id="SFLDG01082">
    <property type="entry name" value="B12-binding_domain_containing"/>
    <property type="match status" value="1"/>
</dbReference>
<feature type="domain" description="B12-binding" evidence="7">
    <location>
        <begin position="81"/>
        <end position="219"/>
    </location>
</feature>
<keyword evidence="2" id="KW-0949">S-adenosyl-L-methionine</keyword>
<dbReference type="SUPFAM" id="SSF102114">
    <property type="entry name" value="Radical SAM enzymes"/>
    <property type="match status" value="1"/>
</dbReference>
<evidence type="ECO:0000256" key="3">
    <source>
        <dbReference type="ARBA" id="ARBA00022723"/>
    </source>
</evidence>
<sequence>MKVCLVALPWSMYRHPSAALGTLSAFLRQQEPGVEVETRSEFLEAALAIGIPLYDRISQSFALGELLYTALLFPERREHVRAYFAKTMEERDGPFEGAGGELIGASLRGPEPTWASAFDGVLGQLDAHLDRVVEAMAGRYALVGLTTCFGQLFANLAFSQRLARRSPGTRILLGGSTVSDKVGPSLLKEFDFLDYIIQGEGERPLAALVHQLREGNPDLTGLKGILSREGARANGARAELWEVGNMDDLPLPDYDEYAAKAEQANLLWLITIEGSRGCWWDRTKRTGNPKNTCYFCNLNVQWNGYRQKRSERVVSEVVALNERYANNVLFFLDNIIRAKGIEELAQGLIDTRKDFILFYEMRANVKPHELGLLHEAGLRFVQFGIESLSPTYLERIGKGTSVIANLQVMKLCHELGITNGANLLTHFPGGTAEEVEETRRNILEYALAYEPLSPNPFWLGRGSTLDALRKEYGLTNFRNADFYRVGLPEAVYERLELMDLSFDNPTEPADWSSVYQACKLWSGAYAAARATEYRHLLSYLDGGTSMRIFDARTGQLRNTVLRGLERDVYLDCLEIKKWEELKARFVDTGRTSASGLQAMLEGWNAMRLLYREGEKFEASRFLALAPAFTPQMASKRIREAHDTASRERTAQPPPAERAPAVA</sequence>
<dbReference type="EMBL" id="JAAIYO010000009">
    <property type="protein sequence ID" value="MBE4751755.1"/>
    <property type="molecule type" value="Genomic_DNA"/>
</dbReference>
<reference evidence="8 9" key="1">
    <citation type="submission" date="2020-02" db="EMBL/GenBank/DDBJ databases">
        <authorList>
            <person name="Babadi Z.K."/>
            <person name="Risdian C."/>
            <person name="Ebrahimipour G.H."/>
            <person name="Wink J."/>
        </authorList>
    </citation>
    <scope>NUCLEOTIDE SEQUENCE [LARGE SCALE GENOMIC DNA]</scope>
    <source>
        <strain evidence="8 9">ZKHCc1 1396</strain>
    </source>
</reference>
<evidence type="ECO:0000313" key="9">
    <source>
        <dbReference type="Proteomes" id="UP001516472"/>
    </source>
</evidence>
<dbReference type="InterPro" id="IPR023404">
    <property type="entry name" value="rSAM_horseshoe"/>
</dbReference>
<evidence type="ECO:0000256" key="1">
    <source>
        <dbReference type="ARBA" id="ARBA00001966"/>
    </source>
</evidence>
<evidence type="ECO:0000256" key="6">
    <source>
        <dbReference type="SAM" id="MobiDB-lite"/>
    </source>
</evidence>
<accession>A0ABR9PUZ1</accession>
<dbReference type="Gene3D" id="3.80.30.20">
    <property type="entry name" value="tm_1862 like domain"/>
    <property type="match status" value="1"/>
</dbReference>
<dbReference type="Proteomes" id="UP001516472">
    <property type="component" value="Unassembled WGS sequence"/>
</dbReference>
<comment type="caution">
    <text evidence="8">The sequence shown here is derived from an EMBL/GenBank/DDBJ whole genome shotgun (WGS) entry which is preliminary data.</text>
</comment>
<name>A0ABR9PUZ1_9BACT</name>
<dbReference type="InterPro" id="IPR023984">
    <property type="entry name" value="rSAM_ocin_1"/>
</dbReference>
<feature type="compositionally biased region" description="Basic and acidic residues" evidence="6">
    <location>
        <begin position="636"/>
        <end position="649"/>
    </location>
</feature>
<keyword evidence="4" id="KW-0408">Iron</keyword>
<dbReference type="InterPro" id="IPR051198">
    <property type="entry name" value="BchE-like"/>
</dbReference>
<feature type="region of interest" description="Disordered" evidence="6">
    <location>
        <begin position="635"/>
        <end position="662"/>
    </location>
</feature>
<evidence type="ECO:0000256" key="2">
    <source>
        <dbReference type="ARBA" id="ARBA00022691"/>
    </source>
</evidence>
<protein>
    <submittedName>
        <fullName evidence="8">RiPP maturation radical SAM protein 1</fullName>
    </submittedName>
</protein>
<dbReference type="Pfam" id="PF04055">
    <property type="entry name" value="Radical_SAM"/>
    <property type="match status" value="1"/>
</dbReference>
<keyword evidence="9" id="KW-1185">Reference proteome</keyword>
<comment type="cofactor">
    <cofactor evidence="1">
        <name>[4Fe-4S] cluster</name>
        <dbReference type="ChEBI" id="CHEBI:49883"/>
    </cofactor>
</comment>
<evidence type="ECO:0000256" key="4">
    <source>
        <dbReference type="ARBA" id="ARBA00023004"/>
    </source>
</evidence>
<evidence type="ECO:0000313" key="8">
    <source>
        <dbReference type="EMBL" id="MBE4751755.1"/>
    </source>
</evidence>
<dbReference type="InterPro" id="IPR007197">
    <property type="entry name" value="rSAM"/>
</dbReference>